<reference evidence="14 15" key="1">
    <citation type="submission" date="2019-03" db="EMBL/GenBank/DDBJ databases">
        <title>Deep-cultivation of Planctomycetes and their phenomic and genomic characterization uncovers novel biology.</title>
        <authorList>
            <person name="Wiegand S."/>
            <person name="Jogler M."/>
            <person name="Boedeker C."/>
            <person name="Pinto D."/>
            <person name="Vollmers J."/>
            <person name="Rivas-Marin E."/>
            <person name="Kohn T."/>
            <person name="Peeters S.H."/>
            <person name="Heuer A."/>
            <person name="Rast P."/>
            <person name="Oberbeckmann S."/>
            <person name="Bunk B."/>
            <person name="Jeske O."/>
            <person name="Meyerdierks A."/>
            <person name="Storesund J.E."/>
            <person name="Kallscheuer N."/>
            <person name="Luecker S."/>
            <person name="Lage O.M."/>
            <person name="Pohl T."/>
            <person name="Merkel B.J."/>
            <person name="Hornburger P."/>
            <person name="Mueller R.-W."/>
            <person name="Bruemmer F."/>
            <person name="Labrenz M."/>
            <person name="Spormann A.M."/>
            <person name="Op den Camp H."/>
            <person name="Overmann J."/>
            <person name="Amann R."/>
            <person name="Jetten M.S.M."/>
            <person name="Mascher T."/>
            <person name="Medema M.H."/>
            <person name="Devos D.P."/>
            <person name="Kaster A.-K."/>
            <person name="Ovreas L."/>
            <person name="Rohde M."/>
            <person name="Galperin M.Y."/>
            <person name="Jogler C."/>
        </authorList>
    </citation>
    <scope>NUCLEOTIDE SEQUENCE [LARGE SCALE GENOMIC DNA]</scope>
    <source>
        <strain evidence="14 15">V144</strain>
    </source>
</reference>
<dbReference type="PIRSF" id="PIRSF000193">
    <property type="entry name" value="Pyrrol-5-carb_rd"/>
    <property type="match status" value="1"/>
</dbReference>
<keyword evidence="5 8" id="KW-0641">Proline biosynthesis</keyword>
<dbReference type="Pfam" id="PF14748">
    <property type="entry name" value="P5CR_dimer"/>
    <property type="match status" value="1"/>
</dbReference>
<comment type="subcellular location">
    <subcellularLocation>
        <location evidence="1 8">Cytoplasm</location>
    </subcellularLocation>
</comment>
<evidence type="ECO:0000256" key="1">
    <source>
        <dbReference type="ARBA" id="ARBA00004496"/>
    </source>
</evidence>
<dbReference type="InterPro" id="IPR029036">
    <property type="entry name" value="P5CR_dimer"/>
</dbReference>
<evidence type="ECO:0000256" key="7">
    <source>
        <dbReference type="ARBA" id="ARBA00023002"/>
    </source>
</evidence>
<evidence type="ECO:0000259" key="12">
    <source>
        <dbReference type="Pfam" id="PF03807"/>
    </source>
</evidence>
<dbReference type="GO" id="GO:0004735">
    <property type="term" value="F:pyrroline-5-carboxylate reductase activity"/>
    <property type="evidence" value="ECO:0007669"/>
    <property type="project" value="UniProtKB-UniRule"/>
</dbReference>
<name>A0A517W3B9_9PLAN</name>
<dbReference type="InterPro" id="IPR053790">
    <property type="entry name" value="P5CR-like_CS"/>
</dbReference>
<feature type="binding site" evidence="10">
    <location>
        <begin position="74"/>
        <end position="77"/>
    </location>
    <ligand>
        <name>NADP(+)</name>
        <dbReference type="ChEBI" id="CHEBI:58349"/>
    </ligand>
</feature>
<dbReference type="Gene3D" id="1.10.3730.10">
    <property type="entry name" value="ProC C-terminal domain-like"/>
    <property type="match status" value="1"/>
</dbReference>
<comment type="catalytic activity">
    <reaction evidence="8">
        <text>L-proline + NAD(+) = (S)-1-pyrroline-5-carboxylate + NADH + 2 H(+)</text>
        <dbReference type="Rhea" id="RHEA:14105"/>
        <dbReference type="ChEBI" id="CHEBI:15378"/>
        <dbReference type="ChEBI" id="CHEBI:17388"/>
        <dbReference type="ChEBI" id="CHEBI:57540"/>
        <dbReference type="ChEBI" id="CHEBI:57945"/>
        <dbReference type="ChEBI" id="CHEBI:60039"/>
        <dbReference type="EC" id="1.5.1.2"/>
    </reaction>
</comment>
<evidence type="ECO:0000256" key="11">
    <source>
        <dbReference type="RuleBase" id="RU003903"/>
    </source>
</evidence>
<dbReference type="InterPro" id="IPR008927">
    <property type="entry name" value="6-PGluconate_DH-like_C_sf"/>
</dbReference>
<feature type="domain" description="Pyrroline-5-carboxylate reductase dimerisation" evidence="13">
    <location>
        <begin position="166"/>
        <end position="270"/>
    </location>
</feature>
<dbReference type="EMBL" id="CP037920">
    <property type="protein sequence ID" value="QDT99754.1"/>
    <property type="molecule type" value="Genomic_DNA"/>
</dbReference>
<dbReference type="PANTHER" id="PTHR11645:SF0">
    <property type="entry name" value="PYRROLINE-5-CARBOXYLATE REDUCTASE 3"/>
    <property type="match status" value="1"/>
</dbReference>
<dbReference type="SUPFAM" id="SSF48179">
    <property type="entry name" value="6-phosphogluconate dehydrogenase C-terminal domain-like"/>
    <property type="match status" value="1"/>
</dbReference>
<dbReference type="Pfam" id="PF03807">
    <property type="entry name" value="F420_oxidored"/>
    <property type="match status" value="1"/>
</dbReference>
<evidence type="ECO:0000256" key="10">
    <source>
        <dbReference type="PIRSR" id="PIRSR000193-1"/>
    </source>
</evidence>
<dbReference type="NCBIfam" id="TIGR00112">
    <property type="entry name" value="proC"/>
    <property type="match status" value="1"/>
</dbReference>
<dbReference type="SUPFAM" id="SSF51735">
    <property type="entry name" value="NAD(P)-binding Rossmann-fold domains"/>
    <property type="match status" value="1"/>
</dbReference>
<evidence type="ECO:0000256" key="3">
    <source>
        <dbReference type="ARBA" id="ARBA00022490"/>
    </source>
</evidence>
<dbReference type="GO" id="GO:0005737">
    <property type="term" value="C:cytoplasm"/>
    <property type="evidence" value="ECO:0007669"/>
    <property type="project" value="UniProtKB-SubCell"/>
</dbReference>
<keyword evidence="4 8" id="KW-0028">Amino-acid biosynthesis</keyword>
<dbReference type="AlphaFoldDB" id="A0A517W3B9"/>
<keyword evidence="6 8" id="KW-0521">NADP</keyword>
<keyword evidence="7 8" id="KW-0560">Oxidoreductase</keyword>
<evidence type="ECO:0000256" key="5">
    <source>
        <dbReference type="ARBA" id="ARBA00022650"/>
    </source>
</evidence>
<feature type="binding site" evidence="10">
    <location>
        <position position="61"/>
    </location>
    <ligand>
        <name>NADPH</name>
        <dbReference type="ChEBI" id="CHEBI:57783"/>
    </ligand>
</feature>
<dbReference type="PANTHER" id="PTHR11645">
    <property type="entry name" value="PYRROLINE-5-CARBOXYLATE REDUCTASE"/>
    <property type="match status" value="1"/>
</dbReference>
<dbReference type="PROSITE" id="PS00521">
    <property type="entry name" value="P5CR"/>
    <property type="match status" value="1"/>
</dbReference>
<evidence type="ECO:0000256" key="6">
    <source>
        <dbReference type="ARBA" id="ARBA00022857"/>
    </source>
</evidence>
<comment type="similarity">
    <text evidence="2 8 11">Belongs to the pyrroline-5-carboxylate reductase family.</text>
</comment>
<accession>A0A517W3B9</accession>
<evidence type="ECO:0000256" key="9">
    <source>
        <dbReference type="NCBIfam" id="TIGR00112"/>
    </source>
</evidence>
<comment type="pathway">
    <text evidence="8 11">Amino-acid biosynthesis; L-proline biosynthesis; L-proline from L-glutamate 5-semialdehyde: step 1/1.</text>
</comment>
<evidence type="ECO:0000256" key="4">
    <source>
        <dbReference type="ARBA" id="ARBA00022605"/>
    </source>
</evidence>
<dbReference type="HAMAP" id="MF_01925">
    <property type="entry name" value="P5C_reductase"/>
    <property type="match status" value="1"/>
</dbReference>
<dbReference type="InterPro" id="IPR028939">
    <property type="entry name" value="P5C_Rdtase_cat_N"/>
</dbReference>
<dbReference type="GO" id="GO:0055129">
    <property type="term" value="P:L-proline biosynthetic process"/>
    <property type="evidence" value="ECO:0007669"/>
    <property type="project" value="UniProtKB-UniRule"/>
</dbReference>
<comment type="function">
    <text evidence="8">Catalyzes the reduction of 1-pyrroline-5-carboxylate (PCA) to L-proline.</text>
</comment>
<comment type="catalytic activity">
    <reaction evidence="8 11">
        <text>L-proline + NADP(+) = (S)-1-pyrroline-5-carboxylate + NADPH + 2 H(+)</text>
        <dbReference type="Rhea" id="RHEA:14109"/>
        <dbReference type="ChEBI" id="CHEBI:15378"/>
        <dbReference type="ChEBI" id="CHEBI:17388"/>
        <dbReference type="ChEBI" id="CHEBI:57783"/>
        <dbReference type="ChEBI" id="CHEBI:58349"/>
        <dbReference type="ChEBI" id="CHEBI:60039"/>
        <dbReference type="EC" id="1.5.1.2"/>
    </reaction>
</comment>
<proteinExistence type="inferred from homology"/>
<keyword evidence="3 8" id="KW-0963">Cytoplasm</keyword>
<dbReference type="InterPro" id="IPR036291">
    <property type="entry name" value="NAD(P)-bd_dom_sf"/>
</dbReference>
<gene>
    <name evidence="8 14" type="primary">proC</name>
    <name evidence="14" type="ORF">V144x_52670</name>
</gene>
<dbReference type="RefSeq" id="WP_144989550.1">
    <property type="nucleotide sequence ID" value="NZ_CP037920.1"/>
</dbReference>
<dbReference type="UniPathway" id="UPA00098">
    <property type="reaction ID" value="UER00361"/>
</dbReference>
<feature type="binding site" evidence="10">
    <location>
        <begin position="12"/>
        <end position="17"/>
    </location>
    <ligand>
        <name>NADP(+)</name>
        <dbReference type="ChEBI" id="CHEBI:58349"/>
    </ligand>
</feature>
<feature type="domain" description="Pyrroline-5-carboxylate reductase catalytic N-terminal" evidence="12">
    <location>
        <begin position="9"/>
        <end position="103"/>
    </location>
</feature>
<evidence type="ECO:0000313" key="15">
    <source>
        <dbReference type="Proteomes" id="UP000318704"/>
    </source>
</evidence>
<dbReference type="FunFam" id="3.40.50.720:FF:000190">
    <property type="entry name" value="Pyrroline-5-carboxylate reductase"/>
    <property type="match status" value="1"/>
</dbReference>
<organism evidence="14 15">
    <name type="scientific">Gimesia aquarii</name>
    <dbReference type="NCBI Taxonomy" id="2527964"/>
    <lineage>
        <taxon>Bacteria</taxon>
        <taxon>Pseudomonadati</taxon>
        <taxon>Planctomycetota</taxon>
        <taxon>Planctomycetia</taxon>
        <taxon>Planctomycetales</taxon>
        <taxon>Planctomycetaceae</taxon>
        <taxon>Gimesia</taxon>
    </lineage>
</organism>
<dbReference type="Proteomes" id="UP000318704">
    <property type="component" value="Chromosome"/>
</dbReference>
<evidence type="ECO:0000313" key="14">
    <source>
        <dbReference type="EMBL" id="QDT99754.1"/>
    </source>
</evidence>
<dbReference type="EC" id="1.5.1.2" evidence="8 9"/>
<sequence>MSENRCVNVGFIGAGRMATALAGGLISSGFTTAEHVWASDKFETALTGFAQETGAQAVESNLTVIQQAEVIILAVKPQQMIDVVQEIEGALNAHHLIVSIAAGCPLSFFLDELGKGVRMIRVMPNTPCMVQQGASAFSRGGQATDEDACLVESLLSTVGTAAEVPESQLDAVTGLSGSGPAYVYQVIEALSDGGVRMGLPRHIATQLAAQTVKGAAEMVLETGEHPGTLKDAVTSPGGTTIAGIHELEAGGLRHTLMNAVSAATNRSIELGKSSE</sequence>
<evidence type="ECO:0000259" key="13">
    <source>
        <dbReference type="Pfam" id="PF14748"/>
    </source>
</evidence>
<dbReference type="InterPro" id="IPR000304">
    <property type="entry name" value="Pyrroline-COOH_reductase"/>
</dbReference>
<evidence type="ECO:0000256" key="8">
    <source>
        <dbReference type="HAMAP-Rule" id="MF_01925"/>
    </source>
</evidence>
<dbReference type="FunFam" id="1.10.3730.10:FF:000001">
    <property type="entry name" value="Pyrroline-5-carboxylate reductase"/>
    <property type="match status" value="1"/>
</dbReference>
<dbReference type="KEGG" id="gaw:V144x_52670"/>
<protein>
    <recommendedName>
        <fullName evidence="8 9">Pyrroline-5-carboxylate reductase</fullName>
        <shortName evidence="8">P5C reductase</shortName>
        <shortName evidence="8">P5CR</shortName>
        <ecNumber evidence="8 9">1.5.1.2</ecNumber>
    </recommendedName>
    <alternativeName>
        <fullName evidence="8">PCA reductase</fullName>
    </alternativeName>
</protein>
<evidence type="ECO:0000256" key="2">
    <source>
        <dbReference type="ARBA" id="ARBA00005525"/>
    </source>
</evidence>
<dbReference type="Gene3D" id="3.40.50.720">
    <property type="entry name" value="NAD(P)-binding Rossmann-like Domain"/>
    <property type="match status" value="1"/>
</dbReference>